<accession>A0A2H0N200</accession>
<sequence length="147" mass="16798">MSAKEPGQGEPFDPSREVEITQEYQEGKEMMRELQALFQKVGIETKMVTDGAPHATFDNLTKGQFVMEDVEINETKRGEAYRVSLCVLRAPRRVPPDDLDEVLSIDVVRSTDMDKRDFFILVRGIVNTFRETVHKKKYGRRASTSEG</sequence>
<evidence type="ECO:0000313" key="1">
    <source>
        <dbReference type="EMBL" id="PIR02910.1"/>
    </source>
</evidence>
<comment type="caution">
    <text evidence="1">The sequence shown here is derived from an EMBL/GenBank/DDBJ whole genome shotgun (WGS) entry which is preliminary data.</text>
</comment>
<evidence type="ECO:0000313" key="2">
    <source>
        <dbReference type="Proteomes" id="UP000229782"/>
    </source>
</evidence>
<name>A0A2H0N200_9BACT</name>
<protein>
    <submittedName>
        <fullName evidence="1">Uncharacterized protein</fullName>
    </submittedName>
</protein>
<proteinExistence type="predicted"/>
<dbReference type="AlphaFoldDB" id="A0A2H0N200"/>
<organism evidence="1 2">
    <name type="scientific">Candidatus Magasanikbacteria bacterium CG11_big_fil_rev_8_21_14_0_20_43_7</name>
    <dbReference type="NCBI Taxonomy" id="1974654"/>
    <lineage>
        <taxon>Bacteria</taxon>
        <taxon>Candidatus Magasanikiibacteriota</taxon>
    </lineage>
</organism>
<dbReference type="EMBL" id="PCWM01000075">
    <property type="protein sequence ID" value="PIR02910.1"/>
    <property type="molecule type" value="Genomic_DNA"/>
</dbReference>
<gene>
    <name evidence="1" type="ORF">COV60_03140</name>
</gene>
<dbReference type="Proteomes" id="UP000229782">
    <property type="component" value="Unassembled WGS sequence"/>
</dbReference>
<reference evidence="1 2" key="1">
    <citation type="submission" date="2017-09" db="EMBL/GenBank/DDBJ databases">
        <title>Depth-based differentiation of microbial function through sediment-hosted aquifers and enrichment of novel symbionts in the deep terrestrial subsurface.</title>
        <authorList>
            <person name="Probst A.J."/>
            <person name="Ladd B."/>
            <person name="Jarett J.K."/>
            <person name="Geller-Mcgrath D.E."/>
            <person name="Sieber C.M."/>
            <person name="Emerson J.B."/>
            <person name="Anantharaman K."/>
            <person name="Thomas B.C."/>
            <person name="Malmstrom R."/>
            <person name="Stieglmeier M."/>
            <person name="Klingl A."/>
            <person name="Woyke T."/>
            <person name="Ryan C.M."/>
            <person name="Banfield J.F."/>
        </authorList>
    </citation>
    <scope>NUCLEOTIDE SEQUENCE [LARGE SCALE GENOMIC DNA]</scope>
    <source>
        <strain evidence="1">CG11_big_fil_rev_8_21_14_0_20_43_7</strain>
    </source>
</reference>